<evidence type="ECO:0000256" key="3">
    <source>
        <dbReference type="ARBA" id="ARBA00022723"/>
    </source>
</evidence>
<dbReference type="RefSeq" id="WP_368376115.1">
    <property type="nucleotide sequence ID" value="NZ_JBFRYB010000001.1"/>
</dbReference>
<keyword evidence="2" id="KW-0533">Nickel</keyword>
<dbReference type="CDD" id="cd05390">
    <property type="entry name" value="HypB"/>
    <property type="match status" value="1"/>
</dbReference>
<keyword evidence="11" id="KW-1185">Reference proteome</keyword>
<evidence type="ECO:0000256" key="7">
    <source>
        <dbReference type="ARBA" id="ARBA00023134"/>
    </source>
</evidence>
<dbReference type="PANTHER" id="PTHR30134:SF2">
    <property type="entry name" value="HYDROGENASE MATURATION FACTOR HYPB"/>
    <property type="match status" value="1"/>
</dbReference>
<evidence type="ECO:0000256" key="1">
    <source>
        <dbReference type="ARBA" id="ARBA00006211"/>
    </source>
</evidence>
<evidence type="ECO:0000256" key="2">
    <source>
        <dbReference type="ARBA" id="ARBA00022596"/>
    </source>
</evidence>
<protein>
    <recommendedName>
        <fullName evidence="8">Hydrogenase maturation factor HypB</fullName>
    </recommendedName>
</protein>
<accession>A0ABV3TYH3</accession>
<evidence type="ECO:0000256" key="5">
    <source>
        <dbReference type="ARBA" id="ARBA00022801"/>
    </source>
</evidence>
<gene>
    <name evidence="10" type="primary">hypB</name>
    <name evidence="10" type="ORF">AB4875_11065</name>
</gene>
<keyword evidence="6" id="KW-0862">Zinc</keyword>
<dbReference type="Pfam" id="PF02492">
    <property type="entry name" value="cobW"/>
    <property type="match status" value="1"/>
</dbReference>
<dbReference type="InterPro" id="IPR003495">
    <property type="entry name" value="CobW/HypB/UreG_nucleotide-bd"/>
</dbReference>
<keyword evidence="5" id="KW-0378">Hydrolase</keyword>
<reference evidence="10 11" key="1">
    <citation type="journal article" date="2011" name="Int. J. Syst. Evol. Microbiol.">
        <title>Zhongshania antarctica gen. nov., sp. nov. and Zhongshania guokunii sp. nov., gammaproteobacteria respectively isolated from coastal attached (fast) ice and surface seawater of the Antarctic.</title>
        <authorList>
            <person name="Li H.J."/>
            <person name="Zhang X.Y."/>
            <person name="Chen C.X."/>
            <person name="Zhang Y.J."/>
            <person name="Gao Z.M."/>
            <person name="Yu Y."/>
            <person name="Chen X.L."/>
            <person name="Chen B."/>
            <person name="Zhang Y.Z."/>
        </authorList>
    </citation>
    <scope>NUCLEOTIDE SEQUENCE [LARGE SCALE GENOMIC DNA]</scope>
    <source>
        <strain evidence="10 11">R06B22</strain>
    </source>
</reference>
<dbReference type="NCBIfam" id="TIGR00073">
    <property type="entry name" value="hypB"/>
    <property type="match status" value="1"/>
</dbReference>
<evidence type="ECO:0000256" key="6">
    <source>
        <dbReference type="ARBA" id="ARBA00022833"/>
    </source>
</evidence>
<evidence type="ECO:0000256" key="4">
    <source>
        <dbReference type="ARBA" id="ARBA00022741"/>
    </source>
</evidence>
<evidence type="ECO:0000313" key="11">
    <source>
        <dbReference type="Proteomes" id="UP001557484"/>
    </source>
</evidence>
<proteinExistence type="inferred from homology"/>
<dbReference type="InterPro" id="IPR004392">
    <property type="entry name" value="Hyd_mat_HypB"/>
</dbReference>
<feature type="domain" description="CobW/HypB/UreG nucleotide-binding" evidence="9">
    <location>
        <begin position="81"/>
        <end position="238"/>
    </location>
</feature>
<dbReference type="InterPro" id="IPR027417">
    <property type="entry name" value="P-loop_NTPase"/>
</dbReference>
<comment type="similarity">
    <text evidence="1">Belongs to the SIMIBI class G3E GTPase family. HypB/HupM subfamily.</text>
</comment>
<dbReference type="Proteomes" id="UP001557484">
    <property type="component" value="Unassembled WGS sequence"/>
</dbReference>
<evidence type="ECO:0000256" key="8">
    <source>
        <dbReference type="ARBA" id="ARBA00035238"/>
    </source>
</evidence>
<dbReference type="PIRSF" id="PIRSF005624">
    <property type="entry name" value="Ni-bind_GTPase"/>
    <property type="match status" value="1"/>
</dbReference>
<organism evidence="10 11">
    <name type="scientific">Zhongshania arctica</name>
    <dbReference type="NCBI Taxonomy" id="3238302"/>
    <lineage>
        <taxon>Bacteria</taxon>
        <taxon>Pseudomonadati</taxon>
        <taxon>Pseudomonadota</taxon>
        <taxon>Gammaproteobacteria</taxon>
        <taxon>Cellvibrionales</taxon>
        <taxon>Spongiibacteraceae</taxon>
        <taxon>Zhongshania</taxon>
    </lineage>
</organism>
<name>A0ABV3TYH3_9GAMM</name>
<keyword evidence="4" id="KW-0547">Nucleotide-binding</keyword>
<comment type="caution">
    <text evidence="10">The sequence shown here is derived from an EMBL/GenBank/DDBJ whole genome shotgun (WGS) entry which is preliminary data.</text>
</comment>
<sequence length="266" mass="29293">MCTVCGCSDNTQTQIDGNTLFRYQAQALPIKLKQQHHSADHYHEHSPEKISLEHDLLAKNDGLAKHNRQNLIQRGVFTLNLLSSPGAGKTRILERTIADLGSRFCCQVIEGDQATEQDANRIRKAGAAAVQINTGNGCHLEADMLASAVDILKPPQGALLFVENVGNLVCPALFDLGEHRRVVILSITEGEDKPIKYPYIFHGADLLLINKMDLLPHLEFDLDACINYAKTVNPSLTILCISAQSGEGFAAWYQWLAAELKSLPKQ</sequence>
<evidence type="ECO:0000313" key="10">
    <source>
        <dbReference type="EMBL" id="MEX1666028.1"/>
    </source>
</evidence>
<keyword evidence="3" id="KW-0479">Metal-binding</keyword>
<dbReference type="SUPFAM" id="SSF52540">
    <property type="entry name" value="P-loop containing nucleoside triphosphate hydrolases"/>
    <property type="match status" value="1"/>
</dbReference>
<dbReference type="EMBL" id="JBFRYB010000001">
    <property type="protein sequence ID" value="MEX1666028.1"/>
    <property type="molecule type" value="Genomic_DNA"/>
</dbReference>
<keyword evidence="7" id="KW-0342">GTP-binding</keyword>
<dbReference type="PANTHER" id="PTHR30134">
    <property type="entry name" value="HYDROGENASE PROTEIN ASSEMBLY PROTEIN, NICKEL CHAPERONE"/>
    <property type="match status" value="1"/>
</dbReference>
<dbReference type="Gene3D" id="3.40.50.300">
    <property type="entry name" value="P-loop containing nucleotide triphosphate hydrolases"/>
    <property type="match status" value="1"/>
</dbReference>
<evidence type="ECO:0000259" key="9">
    <source>
        <dbReference type="Pfam" id="PF02492"/>
    </source>
</evidence>